<dbReference type="AlphaFoldDB" id="A0A1N6DDH4"/>
<keyword evidence="1" id="KW-0812">Transmembrane</keyword>
<feature type="transmembrane region" description="Helical" evidence="1">
    <location>
        <begin position="93"/>
        <end position="113"/>
    </location>
</feature>
<proteinExistence type="predicted"/>
<keyword evidence="3" id="KW-1185">Reference proteome</keyword>
<dbReference type="OrthoDB" id="7594889at2"/>
<name>A0A1N6DDH4_9SPHN</name>
<reference evidence="3" key="1">
    <citation type="submission" date="2016-11" db="EMBL/GenBank/DDBJ databases">
        <authorList>
            <person name="Varghese N."/>
            <person name="Submissions S."/>
        </authorList>
    </citation>
    <scope>NUCLEOTIDE SEQUENCE [LARGE SCALE GENOMIC DNA]</scope>
    <source>
        <strain evidence="3">DSM 22363</strain>
    </source>
</reference>
<accession>A0A1N6DDH4</accession>
<evidence type="ECO:0000313" key="3">
    <source>
        <dbReference type="Proteomes" id="UP000185192"/>
    </source>
</evidence>
<organism evidence="2 3">
    <name type="scientific">Parasphingorhabdus marina DSM 22363</name>
    <dbReference type="NCBI Taxonomy" id="1123272"/>
    <lineage>
        <taxon>Bacteria</taxon>
        <taxon>Pseudomonadati</taxon>
        <taxon>Pseudomonadota</taxon>
        <taxon>Alphaproteobacteria</taxon>
        <taxon>Sphingomonadales</taxon>
        <taxon>Sphingomonadaceae</taxon>
        <taxon>Parasphingorhabdus</taxon>
    </lineage>
</organism>
<dbReference type="Proteomes" id="UP000185192">
    <property type="component" value="Unassembled WGS sequence"/>
</dbReference>
<sequence>MSEEYSIWHIDGDSALKRRVRIEIVGKTFALYEQMWRSEVYYFGDLVYKGKQGQSHVFGLNDGIKKRPKWQIGFKGKLPPELSDLLPEHKPPLISNIGMILIAAICLAIVYMVGT</sequence>
<keyword evidence="1" id="KW-0472">Membrane</keyword>
<protein>
    <submittedName>
        <fullName evidence="2">Uncharacterized protein</fullName>
    </submittedName>
</protein>
<keyword evidence="1" id="KW-1133">Transmembrane helix</keyword>
<dbReference type="RefSeq" id="WP_074204695.1">
    <property type="nucleotide sequence ID" value="NZ_FSQW01000001.1"/>
</dbReference>
<dbReference type="STRING" id="1123272.SAMN02745824_1829"/>
<evidence type="ECO:0000313" key="2">
    <source>
        <dbReference type="EMBL" id="SIN68713.1"/>
    </source>
</evidence>
<gene>
    <name evidence="2" type="ORF">SAMN02745824_1829</name>
</gene>
<evidence type="ECO:0000256" key="1">
    <source>
        <dbReference type="SAM" id="Phobius"/>
    </source>
</evidence>
<dbReference type="EMBL" id="FSQW01000001">
    <property type="protein sequence ID" value="SIN68713.1"/>
    <property type="molecule type" value="Genomic_DNA"/>
</dbReference>